<comment type="caution">
    <text evidence="1">The sequence shown here is derived from an EMBL/GenBank/DDBJ whole genome shotgun (WGS) entry which is preliminary data.</text>
</comment>
<dbReference type="EMBL" id="BGZN01000166">
    <property type="protein sequence ID" value="GBR75127.1"/>
    <property type="molecule type" value="Genomic_DNA"/>
</dbReference>
<proteinExistence type="predicted"/>
<organism evidence="1 2">
    <name type="scientific">Termititenax aidoneus</name>
    <dbReference type="NCBI Taxonomy" id="2218524"/>
    <lineage>
        <taxon>Bacteria</taxon>
        <taxon>Bacillati</taxon>
        <taxon>Candidatus Margulisiibacteriota</taxon>
        <taxon>Candidatus Termititenacia</taxon>
        <taxon>Candidatus Termititenacales</taxon>
        <taxon>Candidatus Termititenacaceae</taxon>
        <taxon>Candidatus Termititenax</taxon>
    </lineage>
</organism>
<sequence length="53" mass="6257">MINFENWLDEVRIELYEQTKNLRKEEIIEVVNANAEKIADRYGFNIVKTALTA</sequence>
<accession>A0A388TDS7</accession>
<keyword evidence="2" id="KW-1185">Reference proteome</keyword>
<evidence type="ECO:0000313" key="1">
    <source>
        <dbReference type="EMBL" id="GBR75127.1"/>
    </source>
</evidence>
<name>A0A388TDS7_TERA1</name>
<protein>
    <submittedName>
        <fullName evidence="1">Uncharacterized protein</fullName>
    </submittedName>
</protein>
<dbReference type="AlphaFoldDB" id="A0A388TDS7"/>
<gene>
    <name evidence="1" type="ORF">NO1_2177</name>
</gene>
<reference evidence="1 2" key="1">
    <citation type="journal article" date="2019" name="ISME J.">
        <title>Genome analyses of uncultured TG2/ZB3 bacteria in 'Margulisbacteria' specifically attached to ectosymbiotic spirochetes of protists in the termite gut.</title>
        <authorList>
            <person name="Utami Y.D."/>
            <person name="Kuwahara H."/>
            <person name="Igai K."/>
            <person name="Murakami T."/>
            <person name="Sugaya K."/>
            <person name="Morikawa T."/>
            <person name="Nagura Y."/>
            <person name="Yuki M."/>
            <person name="Deevong P."/>
            <person name="Inoue T."/>
            <person name="Kihara K."/>
            <person name="Lo N."/>
            <person name="Yamada A."/>
            <person name="Ohkuma M."/>
            <person name="Hongoh Y."/>
        </authorList>
    </citation>
    <scope>NUCLEOTIDE SEQUENCE [LARGE SCALE GENOMIC DNA]</scope>
    <source>
        <strain evidence="1">NkOx7-01</strain>
    </source>
</reference>
<evidence type="ECO:0000313" key="2">
    <source>
        <dbReference type="Proteomes" id="UP000269352"/>
    </source>
</evidence>
<dbReference type="Proteomes" id="UP000269352">
    <property type="component" value="Unassembled WGS sequence"/>
</dbReference>